<dbReference type="Proteomes" id="UP000273786">
    <property type="component" value="Unassembled WGS sequence"/>
</dbReference>
<keyword evidence="13" id="KW-1185">Reference proteome</keyword>
<dbReference type="Pfam" id="PF13522">
    <property type="entry name" value="GATase_6"/>
    <property type="match status" value="1"/>
</dbReference>
<name>A0A3P3G3Q6_9HYPH</name>
<evidence type="ECO:0000256" key="8">
    <source>
        <dbReference type="PIRSR" id="PIRSR001589-1"/>
    </source>
</evidence>
<evidence type="ECO:0000259" key="11">
    <source>
        <dbReference type="PROSITE" id="PS51278"/>
    </source>
</evidence>
<dbReference type="SUPFAM" id="SSF56235">
    <property type="entry name" value="N-terminal nucleophile aminohydrolases (Ntn hydrolases)"/>
    <property type="match status" value="1"/>
</dbReference>
<feature type="binding site" evidence="9">
    <location>
        <position position="302"/>
    </location>
    <ligand>
        <name>ATP</name>
        <dbReference type="ChEBI" id="CHEBI:30616"/>
    </ligand>
</feature>
<keyword evidence="8" id="KW-0061">Asparagine biosynthesis</keyword>
<evidence type="ECO:0000256" key="3">
    <source>
        <dbReference type="ARBA" id="ARBA00012737"/>
    </source>
</evidence>
<sequence>MCGIVGIVGGAAATSSGGFTVRRMADTIRHRGPDGDGVWTDAEAGIALSQRRLAIIDLSSAGAQPMMSHSGRYVIVFNGEIYNHGDVRAHLDREFGAHAWRGHSDTEVFLAAIEALGIKKALELAVGMFAFGLWDRRERTLVLGRDRLGEKPLYYGRIGKAYAFASELKAFHPLPDWRPDIDRNALALLMRHNYIPAPYSIYQGIRKLRPGHFLVLSDPMREPHVERYWNASEIAEQGQREPFQGSPEEAVDEVERHLRRALEGQMVADVPLGAFLSGGIDSSAIVAVMQSISPRPVRTFTIGFDEAGYNEADHAEKLARHLGTDHTELYLSERDALNVVPQLPGIYCEPFSDSSQIPTFLVSKLARGSVTVALSGDGGDELFSGYTRYALADAFWNKLSRVPIGLRRASASLATLPSPGLYNNVAGGIMPLLPQRLRRERVGDKIHKAASVLSLRTVSDVYRRLCSHWEPPEIILDAVEPPTMLTGLEALPALKGNVERMMYIDMMSYLPDDILVKVDRAAMAVSLETRVPLLDHRLVSFALSLPLSILRAGDQTKWPLRQLLYRHVPKALVERPKMGFGVPIDAWLRGALRDWAEALLDERRLREDGFFRPDAIRRAWSEHLSGHRNNQYLLWDVLMFQSWREATQGASAAVAA</sequence>
<dbReference type="EMBL" id="RQXT01000005">
    <property type="protein sequence ID" value="RRI05414.1"/>
    <property type="molecule type" value="Genomic_DNA"/>
</dbReference>
<feature type="domain" description="Glutamine amidotransferase type-2" evidence="11">
    <location>
        <begin position="2"/>
        <end position="219"/>
    </location>
</feature>
<dbReference type="InterPro" id="IPR014729">
    <property type="entry name" value="Rossmann-like_a/b/a_fold"/>
</dbReference>
<evidence type="ECO:0000256" key="9">
    <source>
        <dbReference type="PIRSR" id="PIRSR001589-2"/>
    </source>
</evidence>
<dbReference type="InterPro" id="IPR051786">
    <property type="entry name" value="ASN_synthetase/amidase"/>
</dbReference>
<keyword evidence="6 8" id="KW-0315">Glutamine amidotransferase</keyword>
<evidence type="ECO:0000256" key="10">
    <source>
        <dbReference type="PIRSR" id="PIRSR001589-3"/>
    </source>
</evidence>
<dbReference type="CDD" id="cd01991">
    <property type="entry name" value="Asn_synthase_B_C"/>
    <property type="match status" value="1"/>
</dbReference>
<dbReference type="RefSeq" id="WP_124996475.1">
    <property type="nucleotide sequence ID" value="NZ_RQXT01000005.1"/>
</dbReference>
<dbReference type="CDD" id="cd00712">
    <property type="entry name" value="AsnB"/>
    <property type="match status" value="1"/>
</dbReference>
<dbReference type="Gene3D" id="3.40.50.620">
    <property type="entry name" value="HUPs"/>
    <property type="match status" value="1"/>
</dbReference>
<dbReference type="PIRSF" id="PIRSF001589">
    <property type="entry name" value="Asn_synthetase_glu-h"/>
    <property type="match status" value="1"/>
</dbReference>
<dbReference type="InterPro" id="IPR006426">
    <property type="entry name" value="Asn_synth_AEB"/>
</dbReference>
<evidence type="ECO:0000256" key="4">
    <source>
        <dbReference type="ARBA" id="ARBA00022741"/>
    </source>
</evidence>
<dbReference type="AlphaFoldDB" id="A0A3P3G3Q6"/>
<dbReference type="Gene3D" id="3.60.20.10">
    <property type="entry name" value="Glutamine Phosphoribosylpyrophosphate, subunit 1, domain 1"/>
    <property type="match status" value="1"/>
</dbReference>
<keyword evidence="5 9" id="KW-0067">ATP-binding</keyword>
<dbReference type="PANTHER" id="PTHR43284">
    <property type="entry name" value="ASPARAGINE SYNTHETASE (GLUTAMINE-HYDROLYZING)"/>
    <property type="match status" value="1"/>
</dbReference>
<evidence type="ECO:0000256" key="5">
    <source>
        <dbReference type="ARBA" id="ARBA00022840"/>
    </source>
</evidence>
<proteinExistence type="inferred from homology"/>
<gene>
    <name evidence="12" type="primary">asnB</name>
    <name evidence="12" type="ORF">EH240_05885</name>
</gene>
<evidence type="ECO:0000313" key="12">
    <source>
        <dbReference type="EMBL" id="RRI05414.1"/>
    </source>
</evidence>
<comment type="caution">
    <text evidence="12">The sequence shown here is derived from an EMBL/GenBank/DDBJ whole genome shotgun (WGS) entry which is preliminary data.</text>
</comment>
<evidence type="ECO:0000256" key="6">
    <source>
        <dbReference type="ARBA" id="ARBA00022962"/>
    </source>
</evidence>
<dbReference type="GO" id="GO:0005524">
    <property type="term" value="F:ATP binding"/>
    <property type="evidence" value="ECO:0007669"/>
    <property type="project" value="UniProtKB-KW"/>
</dbReference>
<dbReference type="PROSITE" id="PS51278">
    <property type="entry name" value="GATASE_TYPE_2"/>
    <property type="match status" value="1"/>
</dbReference>
<feature type="binding site" evidence="9">
    <location>
        <position position="105"/>
    </location>
    <ligand>
        <name>L-glutamine</name>
        <dbReference type="ChEBI" id="CHEBI:58359"/>
    </ligand>
</feature>
<keyword evidence="4 9" id="KW-0547">Nucleotide-binding</keyword>
<dbReference type="GO" id="GO:0006529">
    <property type="term" value="P:asparagine biosynthetic process"/>
    <property type="evidence" value="ECO:0007669"/>
    <property type="project" value="UniProtKB-KW"/>
</dbReference>
<dbReference type="InterPro" id="IPR029055">
    <property type="entry name" value="Ntn_hydrolases_N"/>
</dbReference>
<comment type="pathway">
    <text evidence="1">Amino-acid biosynthesis; L-asparagine biosynthesis; L-asparagine from L-aspartate (L-Gln route): step 1/1.</text>
</comment>
<dbReference type="EC" id="6.3.5.4" evidence="3"/>
<evidence type="ECO:0000256" key="2">
    <source>
        <dbReference type="ARBA" id="ARBA00005752"/>
    </source>
</evidence>
<protein>
    <recommendedName>
        <fullName evidence="3">asparagine synthase (glutamine-hydrolyzing)</fullName>
        <ecNumber evidence="3">6.3.5.4</ecNumber>
    </recommendedName>
</protein>
<dbReference type="Pfam" id="PF00733">
    <property type="entry name" value="Asn_synthase"/>
    <property type="match status" value="1"/>
</dbReference>
<dbReference type="GO" id="GO:0004066">
    <property type="term" value="F:asparagine synthase (glutamine-hydrolyzing) activity"/>
    <property type="evidence" value="ECO:0007669"/>
    <property type="project" value="UniProtKB-EC"/>
</dbReference>
<feature type="binding site" evidence="9">
    <location>
        <begin position="375"/>
        <end position="376"/>
    </location>
    <ligand>
        <name>ATP</name>
        <dbReference type="ChEBI" id="CHEBI:30616"/>
    </ligand>
</feature>
<comment type="similarity">
    <text evidence="2">Belongs to the asparagine synthetase family.</text>
</comment>
<dbReference type="OrthoDB" id="9763290at2"/>
<comment type="catalytic activity">
    <reaction evidence="7">
        <text>L-aspartate + L-glutamine + ATP + H2O = L-asparagine + L-glutamate + AMP + diphosphate + H(+)</text>
        <dbReference type="Rhea" id="RHEA:12228"/>
        <dbReference type="ChEBI" id="CHEBI:15377"/>
        <dbReference type="ChEBI" id="CHEBI:15378"/>
        <dbReference type="ChEBI" id="CHEBI:29985"/>
        <dbReference type="ChEBI" id="CHEBI:29991"/>
        <dbReference type="ChEBI" id="CHEBI:30616"/>
        <dbReference type="ChEBI" id="CHEBI:33019"/>
        <dbReference type="ChEBI" id="CHEBI:58048"/>
        <dbReference type="ChEBI" id="CHEBI:58359"/>
        <dbReference type="ChEBI" id="CHEBI:456215"/>
        <dbReference type="EC" id="6.3.5.4"/>
    </reaction>
</comment>
<organism evidence="12 13">
    <name type="scientific">Mesorhizobium tamadayense</name>
    <dbReference type="NCBI Taxonomy" id="425306"/>
    <lineage>
        <taxon>Bacteria</taxon>
        <taxon>Pseudomonadati</taxon>
        <taxon>Pseudomonadota</taxon>
        <taxon>Alphaproteobacteria</taxon>
        <taxon>Hyphomicrobiales</taxon>
        <taxon>Phyllobacteriaceae</taxon>
        <taxon>Mesorhizobium</taxon>
    </lineage>
</organism>
<dbReference type="PANTHER" id="PTHR43284:SF1">
    <property type="entry name" value="ASPARAGINE SYNTHETASE"/>
    <property type="match status" value="1"/>
</dbReference>
<keyword evidence="12" id="KW-0436">Ligase</keyword>
<feature type="active site" description="For GATase activity" evidence="8">
    <location>
        <position position="2"/>
    </location>
</feature>
<dbReference type="InterPro" id="IPR017932">
    <property type="entry name" value="GATase_2_dom"/>
</dbReference>
<dbReference type="InterPro" id="IPR033738">
    <property type="entry name" value="AsnB_N"/>
</dbReference>
<dbReference type="GO" id="GO:0005829">
    <property type="term" value="C:cytosol"/>
    <property type="evidence" value="ECO:0007669"/>
    <property type="project" value="TreeGrafter"/>
</dbReference>
<evidence type="ECO:0000256" key="7">
    <source>
        <dbReference type="ARBA" id="ARBA00048741"/>
    </source>
</evidence>
<dbReference type="SUPFAM" id="SSF52402">
    <property type="entry name" value="Adenine nucleotide alpha hydrolases-like"/>
    <property type="match status" value="1"/>
</dbReference>
<keyword evidence="8" id="KW-0028">Amino-acid biosynthesis</keyword>
<feature type="site" description="Important for beta-aspartyl-AMP intermediate formation" evidence="10">
    <location>
        <position position="377"/>
    </location>
</feature>
<accession>A0A3P3G3Q6</accession>
<dbReference type="InterPro" id="IPR001962">
    <property type="entry name" value="Asn_synthase"/>
</dbReference>
<reference evidence="12 13" key="1">
    <citation type="submission" date="2018-11" db="EMBL/GenBank/DDBJ databases">
        <title>the genome of Mesorhizobium tamadayense DSM 28320.</title>
        <authorList>
            <person name="Gao J."/>
        </authorList>
    </citation>
    <scope>NUCLEOTIDE SEQUENCE [LARGE SCALE GENOMIC DNA]</scope>
    <source>
        <strain evidence="12 13">DSM 28320</strain>
    </source>
</reference>
<evidence type="ECO:0000256" key="1">
    <source>
        <dbReference type="ARBA" id="ARBA00005187"/>
    </source>
</evidence>
<evidence type="ECO:0000313" key="13">
    <source>
        <dbReference type="Proteomes" id="UP000273786"/>
    </source>
</evidence>
<dbReference type="NCBIfam" id="TIGR01536">
    <property type="entry name" value="asn_synth_AEB"/>
    <property type="match status" value="1"/>
</dbReference>